<dbReference type="AlphaFoldDB" id="A0A210QJS3"/>
<accession>A0A210QJS3</accession>
<protein>
    <submittedName>
        <fullName evidence="3">Lysostaphin</fullName>
    </submittedName>
</protein>
<dbReference type="OrthoDB" id="10070537at2759"/>
<feature type="region of interest" description="Disordered" evidence="2">
    <location>
        <begin position="378"/>
        <end position="397"/>
    </location>
</feature>
<reference evidence="3 4" key="1">
    <citation type="journal article" date="2017" name="Nat. Ecol. Evol.">
        <title>Scallop genome provides insights into evolution of bilaterian karyotype and development.</title>
        <authorList>
            <person name="Wang S."/>
            <person name="Zhang J."/>
            <person name="Jiao W."/>
            <person name="Li J."/>
            <person name="Xun X."/>
            <person name="Sun Y."/>
            <person name="Guo X."/>
            <person name="Huan P."/>
            <person name="Dong B."/>
            <person name="Zhang L."/>
            <person name="Hu X."/>
            <person name="Sun X."/>
            <person name="Wang J."/>
            <person name="Zhao C."/>
            <person name="Wang Y."/>
            <person name="Wang D."/>
            <person name="Huang X."/>
            <person name="Wang R."/>
            <person name="Lv J."/>
            <person name="Li Y."/>
            <person name="Zhang Z."/>
            <person name="Liu B."/>
            <person name="Lu W."/>
            <person name="Hui Y."/>
            <person name="Liang J."/>
            <person name="Zhou Z."/>
            <person name="Hou R."/>
            <person name="Li X."/>
            <person name="Liu Y."/>
            <person name="Li H."/>
            <person name="Ning X."/>
            <person name="Lin Y."/>
            <person name="Zhao L."/>
            <person name="Xing Q."/>
            <person name="Dou J."/>
            <person name="Li Y."/>
            <person name="Mao J."/>
            <person name="Guo H."/>
            <person name="Dou H."/>
            <person name="Li T."/>
            <person name="Mu C."/>
            <person name="Jiang W."/>
            <person name="Fu Q."/>
            <person name="Fu X."/>
            <person name="Miao Y."/>
            <person name="Liu J."/>
            <person name="Yu Q."/>
            <person name="Li R."/>
            <person name="Liao H."/>
            <person name="Li X."/>
            <person name="Kong Y."/>
            <person name="Jiang Z."/>
            <person name="Chourrout D."/>
            <person name="Li R."/>
            <person name="Bao Z."/>
        </authorList>
    </citation>
    <scope>NUCLEOTIDE SEQUENCE [LARGE SCALE GENOMIC DNA]</scope>
    <source>
        <strain evidence="3 4">PY_sf001</strain>
    </source>
</reference>
<evidence type="ECO:0000256" key="2">
    <source>
        <dbReference type="SAM" id="MobiDB-lite"/>
    </source>
</evidence>
<evidence type="ECO:0000256" key="1">
    <source>
        <dbReference type="PROSITE-ProRule" id="PRU10141"/>
    </source>
</evidence>
<dbReference type="EMBL" id="NEDP02003316">
    <property type="protein sequence ID" value="OWF49002.1"/>
    <property type="molecule type" value="Genomic_DNA"/>
</dbReference>
<keyword evidence="1" id="KW-0067">ATP-binding</keyword>
<gene>
    <name evidence="3" type="ORF">KP79_PYT06961</name>
</gene>
<organism evidence="3 4">
    <name type="scientific">Mizuhopecten yessoensis</name>
    <name type="common">Japanese scallop</name>
    <name type="synonym">Patinopecten yessoensis</name>
    <dbReference type="NCBI Taxonomy" id="6573"/>
    <lineage>
        <taxon>Eukaryota</taxon>
        <taxon>Metazoa</taxon>
        <taxon>Spiralia</taxon>
        <taxon>Lophotrochozoa</taxon>
        <taxon>Mollusca</taxon>
        <taxon>Bivalvia</taxon>
        <taxon>Autobranchia</taxon>
        <taxon>Pteriomorphia</taxon>
        <taxon>Pectinida</taxon>
        <taxon>Pectinoidea</taxon>
        <taxon>Pectinidae</taxon>
        <taxon>Mizuhopecten</taxon>
    </lineage>
</organism>
<name>A0A210QJS3_MIZYE</name>
<dbReference type="GO" id="GO:0005524">
    <property type="term" value="F:ATP binding"/>
    <property type="evidence" value="ECO:0007669"/>
    <property type="project" value="UniProtKB-UniRule"/>
</dbReference>
<dbReference type="SUPFAM" id="SSF56112">
    <property type="entry name" value="Protein kinase-like (PK-like)"/>
    <property type="match status" value="1"/>
</dbReference>
<evidence type="ECO:0000313" key="3">
    <source>
        <dbReference type="EMBL" id="OWF49002.1"/>
    </source>
</evidence>
<dbReference type="Proteomes" id="UP000242188">
    <property type="component" value="Unassembled WGS sequence"/>
</dbReference>
<sequence>MKLFTISHSNFIKVNSRNIDLNNFLGYIWKPEAYYKNQIFKDVWTKERPGLLRQYVAEVALNQAHQDPKSYKAIEVRQAMTPVSPVQLTSVMNPPSSPVQVTPAMNPISSPVQVTPVMTSSSPVQMTPVMTSSSPVQMTPIMNPISSPVQMTPVMNPISSPVQMTPVMNPISPPVQVTPVMNPTSSPVQMTPVMNPTSSPVQMTPVMNPTSSPVQMTPVMNPTSSPVQMTPVMNPTSSPVQMTPVMNPTSSPVQMTPVMNPTSSPVQMTPVMNPTSSPVQMTPVMNPTSSPVQMTPVMNPTSSPVQMTPVMNPTSSPVQMTPVMNPTSSPVQMLQAMTHSTLSLSPSILVPHWLEEQTPQITSPAASKHVNRSIWSIESSRLSTESSTSSESTSSGRLSLPFEVVRPGSPYPDYQIRKSSIHTPHVSFHILDPRIVIFTKETSGVFKVLGSGASGSVYHARLLSSGHQLAVKLYHQAELVPHLIVNEGMIMALLQNTGVVPKFFGVLPEPGDIQKFTLVQEFFGDEVRQGDNPTSVAADIYSLGILIGEIGWRIDELEDISERCTDQVALARPSMDELVMMMDGL</sequence>
<evidence type="ECO:0000313" key="4">
    <source>
        <dbReference type="Proteomes" id="UP000242188"/>
    </source>
</evidence>
<dbReference type="Gene3D" id="3.30.200.20">
    <property type="entry name" value="Phosphorylase Kinase, domain 1"/>
    <property type="match status" value="1"/>
</dbReference>
<feature type="binding site" evidence="1">
    <location>
        <position position="472"/>
    </location>
    <ligand>
        <name>ATP</name>
        <dbReference type="ChEBI" id="CHEBI:30616"/>
    </ligand>
</feature>
<keyword evidence="1" id="KW-0547">Nucleotide-binding</keyword>
<keyword evidence="4" id="KW-1185">Reference proteome</keyword>
<dbReference type="InterPro" id="IPR011009">
    <property type="entry name" value="Kinase-like_dom_sf"/>
</dbReference>
<proteinExistence type="predicted"/>
<comment type="caution">
    <text evidence="3">The sequence shown here is derived from an EMBL/GenBank/DDBJ whole genome shotgun (WGS) entry which is preliminary data.</text>
</comment>
<dbReference type="InterPro" id="IPR017441">
    <property type="entry name" value="Protein_kinase_ATP_BS"/>
</dbReference>
<dbReference type="PROSITE" id="PS00107">
    <property type="entry name" value="PROTEIN_KINASE_ATP"/>
    <property type="match status" value="1"/>
</dbReference>